<dbReference type="Proteomes" id="UP000199636">
    <property type="component" value="Unassembled WGS sequence"/>
</dbReference>
<keyword evidence="2" id="KW-0964">Secreted</keyword>
<keyword evidence="3" id="KW-0106">Calcium</keyword>
<reference evidence="5" key="1">
    <citation type="submission" date="2016-10" db="EMBL/GenBank/DDBJ databases">
        <authorList>
            <person name="Varghese N."/>
            <person name="Submissions S."/>
        </authorList>
    </citation>
    <scope>NUCLEOTIDE SEQUENCE [LARGE SCALE GENOMIC DNA]</scope>
    <source>
        <strain evidence="5">CCM 7469</strain>
    </source>
</reference>
<organism evidence="4 5">
    <name type="scientific">Pseudomonas panipatensis</name>
    <dbReference type="NCBI Taxonomy" id="428992"/>
    <lineage>
        <taxon>Bacteria</taxon>
        <taxon>Pseudomonadati</taxon>
        <taxon>Pseudomonadota</taxon>
        <taxon>Gammaproteobacteria</taxon>
        <taxon>Pseudomonadales</taxon>
        <taxon>Pseudomonadaceae</taxon>
        <taxon>Pseudomonas</taxon>
    </lineage>
</organism>
<evidence type="ECO:0000256" key="1">
    <source>
        <dbReference type="ARBA" id="ARBA00004613"/>
    </source>
</evidence>
<comment type="subcellular location">
    <subcellularLocation>
        <location evidence="1">Secreted</location>
    </subcellularLocation>
</comment>
<dbReference type="InterPro" id="IPR018511">
    <property type="entry name" value="Hemolysin-typ_Ca-bd_CS"/>
</dbReference>
<gene>
    <name evidence="4" type="ORF">SAMN05216272_101370</name>
</gene>
<dbReference type="Pfam" id="PF00353">
    <property type="entry name" value="HemolysinCabind"/>
    <property type="match status" value="3"/>
</dbReference>
<dbReference type="InterPro" id="IPR029058">
    <property type="entry name" value="AB_hydrolase_fold"/>
</dbReference>
<dbReference type="STRING" id="428992.SAMN05216272_101370"/>
<evidence type="ECO:0000256" key="2">
    <source>
        <dbReference type="ARBA" id="ARBA00022525"/>
    </source>
</evidence>
<dbReference type="PROSITE" id="PS00330">
    <property type="entry name" value="HEMOLYSIN_CALCIUM"/>
    <property type="match status" value="3"/>
</dbReference>
<protein>
    <submittedName>
        <fullName evidence="4">Hemolysin-type calcium-binding repeat-containing protein</fullName>
    </submittedName>
</protein>
<dbReference type="Gene3D" id="2.150.10.10">
    <property type="entry name" value="Serralysin-like metalloprotease, C-terminal"/>
    <property type="match status" value="3"/>
</dbReference>
<proteinExistence type="predicted"/>
<dbReference type="EMBL" id="FNDS01000001">
    <property type="protein sequence ID" value="SDH39923.1"/>
    <property type="molecule type" value="Genomic_DNA"/>
</dbReference>
<keyword evidence="5" id="KW-1185">Reference proteome</keyword>
<dbReference type="AlphaFoldDB" id="A0A1G8C3F4"/>
<dbReference type="Gene3D" id="3.40.50.1820">
    <property type="entry name" value="alpha/beta hydrolase"/>
    <property type="match status" value="1"/>
</dbReference>
<dbReference type="PANTHER" id="PTHR38340:SF1">
    <property type="entry name" value="S-LAYER PROTEIN"/>
    <property type="match status" value="1"/>
</dbReference>
<dbReference type="GO" id="GO:0005509">
    <property type="term" value="F:calcium ion binding"/>
    <property type="evidence" value="ECO:0007669"/>
    <property type="project" value="InterPro"/>
</dbReference>
<dbReference type="PANTHER" id="PTHR38340">
    <property type="entry name" value="S-LAYER PROTEIN"/>
    <property type="match status" value="1"/>
</dbReference>
<dbReference type="OrthoDB" id="7010652at2"/>
<sequence length="611" mass="65456">MAIFDYKNQDARTLIADAWTLASYSSGTAVAGGLFKLTGLLFSRPSTNYALTNGWRELAPGELGLSHDRLDLSGQFKGEGVPDSQARVFGQYDNQGALRKVAFSIAGTNSLVDVPFYLKMIDNSYIRAFDYLLDAIKGFAGGHGLSGKDVLVTGYSLGGGAVNNMYLQRESLADGFFKDADYVGLAAPKINDGDGIINVGFENDVVFRAIGQTSDPLEAINNALHGHDNRYDSTLDNIVLFDSTYLQPTWPNIAFSILNITNWSAHIGGVFSNPIALIGQSSFYDFIERDSTIVISNLAPASRSLFWVSDKPTSTSDHYGTPAFLLGSDGGDKLQDGRSDDFLDGFAGNDKFRLSTGTDVVAGGSGNDTVYLPGQASDYEAMRLSDGSLLLNDINGRYGLKELHDVEQIAFMTQQVDNPLLDPLLALVPTYTVKPDRLDYNGWFGRDKGYSAAQEGSRGNDLLHGSQGNDRIVGLSGDDILHGNGGNDLLHGGAGNDRLLGGTGNDQLYGGAGDDWLQGGVGNDLLSGGVGSDRFVFDQLDFGQDRISDFNLHQNGVDTLVFSRNLFASKEAVVAAASQQGNDTLIRVGDSSLILAGLEATQLQMNMISVI</sequence>
<dbReference type="SUPFAM" id="SSF51120">
    <property type="entry name" value="beta-Roll"/>
    <property type="match status" value="2"/>
</dbReference>
<evidence type="ECO:0000313" key="5">
    <source>
        <dbReference type="Proteomes" id="UP000199636"/>
    </source>
</evidence>
<dbReference type="InterPro" id="IPR011049">
    <property type="entry name" value="Serralysin-like_metalloprot_C"/>
</dbReference>
<dbReference type="GO" id="GO:0005576">
    <property type="term" value="C:extracellular region"/>
    <property type="evidence" value="ECO:0007669"/>
    <property type="project" value="UniProtKB-SubCell"/>
</dbReference>
<dbReference type="InterPro" id="IPR001343">
    <property type="entry name" value="Hemolysn_Ca-bd"/>
</dbReference>
<evidence type="ECO:0000256" key="3">
    <source>
        <dbReference type="ARBA" id="ARBA00022837"/>
    </source>
</evidence>
<evidence type="ECO:0000313" key="4">
    <source>
        <dbReference type="EMBL" id="SDH39923.1"/>
    </source>
</evidence>
<accession>A0A1G8C3F4</accession>
<name>A0A1G8C3F4_9PSED</name>
<dbReference type="InterPro" id="IPR050557">
    <property type="entry name" value="RTX_toxin/Mannuronan_C5-epim"/>
</dbReference>
<dbReference type="RefSeq" id="WP_090260267.1">
    <property type="nucleotide sequence ID" value="NZ_FNDS01000001.1"/>
</dbReference>
<dbReference type="SUPFAM" id="SSF53474">
    <property type="entry name" value="alpha/beta-Hydrolases"/>
    <property type="match status" value="1"/>
</dbReference>
<dbReference type="PRINTS" id="PR00313">
    <property type="entry name" value="CABNDNGRPT"/>
</dbReference>